<evidence type="ECO:0000256" key="2">
    <source>
        <dbReference type="ARBA" id="ARBA00022640"/>
    </source>
</evidence>
<evidence type="ECO:0000256" key="1">
    <source>
        <dbReference type="ARBA" id="ARBA00004474"/>
    </source>
</evidence>
<keyword evidence="3" id="KW-0812">Transmembrane</keyword>
<dbReference type="PANTHER" id="PTHR34214:SF3">
    <property type="entry name" value="PROTEIN CONSERVED IN THE GREEN LINEAGE AND DIATOMS 27, CHLOROPLASTIC"/>
    <property type="match status" value="1"/>
</dbReference>
<geneLocation type="plastid" evidence="4"/>
<dbReference type="EMBL" id="OP616812">
    <property type="protein sequence ID" value="WDA99166.1"/>
    <property type="molecule type" value="Genomic_DNA"/>
</dbReference>
<proteinExistence type="predicted"/>
<feature type="transmembrane region" description="Helical" evidence="3">
    <location>
        <begin position="139"/>
        <end position="162"/>
    </location>
</feature>
<dbReference type="Pfam" id="PF06799">
    <property type="entry name" value="CGLD27-like"/>
    <property type="match status" value="1"/>
</dbReference>
<evidence type="ECO:0008006" key="5">
    <source>
        <dbReference type="Google" id="ProtNLM"/>
    </source>
</evidence>
<gene>
    <name evidence="4" type="primary">ycf36</name>
    <name evidence="4" type="ORF">GRSY_161</name>
</gene>
<protein>
    <recommendedName>
        <fullName evidence="5">Ycf36</fullName>
    </recommendedName>
</protein>
<keyword evidence="3" id="KW-0472">Membrane</keyword>
<dbReference type="GO" id="GO:0009536">
    <property type="term" value="C:plastid"/>
    <property type="evidence" value="ECO:0007669"/>
    <property type="project" value="UniProtKB-SubCell"/>
</dbReference>
<dbReference type="PANTHER" id="PTHR34214">
    <property type="match status" value="1"/>
</dbReference>
<keyword evidence="3" id="KW-1133">Transmembrane helix</keyword>
<accession>A0A9Y1MXK4</accession>
<keyword evidence="2 4" id="KW-0934">Plastid</keyword>
<organism evidence="4">
    <name type="scientific">Gronococcus sybilensis</name>
    <dbReference type="NCBI Taxonomy" id="3028029"/>
    <lineage>
        <taxon>Eukaryota</taxon>
        <taxon>Rhodophyta</taxon>
        <taxon>Bangiophyceae</taxon>
        <taxon>Cavernulicolales</taxon>
        <taxon>Cavernulicolaceae</taxon>
        <taxon>Gronococcus</taxon>
    </lineage>
</organism>
<name>A0A9Y1MXK4_9RHOD</name>
<comment type="subcellular location">
    <subcellularLocation>
        <location evidence="1">Plastid</location>
    </subcellularLocation>
</comment>
<feature type="transmembrane region" description="Helical" evidence="3">
    <location>
        <begin position="38"/>
        <end position="58"/>
    </location>
</feature>
<reference evidence="4" key="1">
    <citation type="journal article" date="2023" name="J. Phycol.">
        <title>Revised classification of the Cyanidiophyceae based on plastid genome data with descriptions of the Cavernulicolales ord. nov. and Galdieriales ord. nov. (Rhodophyta).</title>
        <authorList>
            <person name="Park S.I."/>
            <person name="Cho C.H."/>
            <person name="Ciniglia C."/>
            <person name="Huang T.Y."/>
            <person name="Liu S.L."/>
            <person name="Bustamante D.E."/>
            <person name="Calderon M.S."/>
            <person name="Mansilla A."/>
            <person name="McDermott T."/>
            <person name="Andersen R.A."/>
            <person name="Yoon H.S."/>
        </authorList>
    </citation>
    <scope>NUCLEOTIDE SEQUENCE</scope>
</reference>
<evidence type="ECO:0000256" key="3">
    <source>
        <dbReference type="SAM" id="Phobius"/>
    </source>
</evidence>
<dbReference type="InterPro" id="IPR009631">
    <property type="entry name" value="CGLD27-like"/>
</dbReference>
<dbReference type="AlphaFoldDB" id="A0A9Y1MXK4"/>
<evidence type="ECO:0000313" key="4">
    <source>
        <dbReference type="EMBL" id="WDA99166.1"/>
    </source>
</evidence>
<feature type="transmembrane region" description="Helical" evidence="3">
    <location>
        <begin position="70"/>
        <end position="91"/>
    </location>
</feature>
<sequence length="164" mass="19136">MHDIMNCPVPKEQIPFNEYKAIKQSCFYKFPLLKLKEYFITLLSIWTITWIIVTPIILESFSFSSFPFKFILVSTTTANIITNINLIRLYLAWSYIGKRLLSAAVIYEESGWYDGQIWIKPSEIATQDRLINNYKILPVLVKIKTTLIIISIISILQTFAYIQI</sequence>